<dbReference type="InterPro" id="IPR011527">
    <property type="entry name" value="ABC1_TM_dom"/>
</dbReference>
<dbReference type="GO" id="GO:0140359">
    <property type="term" value="F:ABC-type transporter activity"/>
    <property type="evidence" value="ECO:0007669"/>
    <property type="project" value="InterPro"/>
</dbReference>
<dbReference type="SMART" id="SM00382">
    <property type="entry name" value="AAA"/>
    <property type="match status" value="1"/>
</dbReference>
<dbReference type="KEGG" id="cyn:Cyan7425_1134"/>
<evidence type="ECO:0000313" key="10">
    <source>
        <dbReference type="EMBL" id="ACL43518.1"/>
    </source>
</evidence>
<dbReference type="Pfam" id="PF00664">
    <property type="entry name" value="ABC_membrane"/>
    <property type="match status" value="1"/>
</dbReference>
<feature type="domain" description="ABC transporter" evidence="8">
    <location>
        <begin position="357"/>
        <end position="591"/>
    </location>
</feature>
<feature type="transmembrane region" description="Helical" evidence="7">
    <location>
        <begin position="79"/>
        <end position="101"/>
    </location>
</feature>
<dbReference type="PANTHER" id="PTHR24221:SF646">
    <property type="entry name" value="HAEMOLYSIN SECRETION ATP-BINDING PROTEIN"/>
    <property type="match status" value="1"/>
</dbReference>
<evidence type="ECO:0000256" key="2">
    <source>
        <dbReference type="ARBA" id="ARBA00022692"/>
    </source>
</evidence>
<keyword evidence="3" id="KW-0547">Nucleotide-binding</keyword>
<evidence type="ECO:0000256" key="3">
    <source>
        <dbReference type="ARBA" id="ARBA00022741"/>
    </source>
</evidence>
<feature type="domain" description="ABC transmembrane type-1" evidence="9">
    <location>
        <begin position="27"/>
        <end position="314"/>
    </location>
</feature>
<dbReference type="InterPro" id="IPR036640">
    <property type="entry name" value="ABC1_TM_sf"/>
</dbReference>
<dbReference type="FunFam" id="3.40.50.300:FF:000218">
    <property type="entry name" value="Multidrug ABC transporter ATP-binding protein"/>
    <property type="match status" value="1"/>
</dbReference>
<dbReference type="GO" id="GO:0005886">
    <property type="term" value="C:plasma membrane"/>
    <property type="evidence" value="ECO:0007669"/>
    <property type="project" value="UniProtKB-SubCell"/>
</dbReference>
<dbReference type="InterPro" id="IPR017871">
    <property type="entry name" value="ABC_transporter-like_CS"/>
</dbReference>
<feature type="transmembrane region" description="Helical" evidence="7">
    <location>
        <begin position="185"/>
        <end position="202"/>
    </location>
</feature>
<dbReference type="AlphaFoldDB" id="B8HLN0"/>
<dbReference type="STRING" id="395961.Cyan7425_1134"/>
<feature type="transmembrane region" description="Helical" evidence="7">
    <location>
        <begin position="262"/>
        <end position="286"/>
    </location>
</feature>
<dbReference type="PROSITE" id="PS00211">
    <property type="entry name" value="ABC_TRANSPORTER_1"/>
    <property type="match status" value="1"/>
</dbReference>
<proteinExistence type="predicted"/>
<gene>
    <name evidence="10" type="ordered locus">Cyan7425_1134</name>
</gene>
<evidence type="ECO:0000256" key="6">
    <source>
        <dbReference type="ARBA" id="ARBA00023136"/>
    </source>
</evidence>
<dbReference type="PROSITE" id="PS51257">
    <property type="entry name" value="PROKAR_LIPOPROTEIN"/>
    <property type="match status" value="1"/>
</dbReference>
<evidence type="ECO:0000256" key="4">
    <source>
        <dbReference type="ARBA" id="ARBA00022840"/>
    </source>
</evidence>
<accession>B8HLN0</accession>
<dbReference type="InterPro" id="IPR003439">
    <property type="entry name" value="ABC_transporter-like_ATP-bd"/>
</dbReference>
<keyword evidence="6 7" id="KW-0472">Membrane</keyword>
<dbReference type="GO" id="GO:0034040">
    <property type="term" value="F:ATPase-coupled lipid transmembrane transporter activity"/>
    <property type="evidence" value="ECO:0007669"/>
    <property type="project" value="TreeGrafter"/>
</dbReference>
<reference evidence="10" key="1">
    <citation type="submission" date="2009-01" db="EMBL/GenBank/DDBJ databases">
        <title>Complete sequence of chromosome Cyanothece sp. PCC 7425.</title>
        <authorList>
            <consortium name="US DOE Joint Genome Institute"/>
            <person name="Lucas S."/>
            <person name="Copeland A."/>
            <person name="Lapidus A."/>
            <person name="Glavina del Rio T."/>
            <person name="Dalin E."/>
            <person name="Tice H."/>
            <person name="Bruce D."/>
            <person name="Goodwin L."/>
            <person name="Pitluck S."/>
            <person name="Sims D."/>
            <person name="Meineke L."/>
            <person name="Brettin T."/>
            <person name="Detter J.C."/>
            <person name="Han C."/>
            <person name="Larimer F."/>
            <person name="Land M."/>
            <person name="Hauser L."/>
            <person name="Kyrpides N."/>
            <person name="Ovchinnikova G."/>
            <person name="Liberton M."/>
            <person name="Stoeckel J."/>
            <person name="Banerjee A."/>
            <person name="Singh A."/>
            <person name="Page L."/>
            <person name="Sato H."/>
            <person name="Zhao L."/>
            <person name="Sherman L."/>
            <person name="Pakrasi H."/>
            <person name="Richardson P."/>
        </authorList>
    </citation>
    <scope>NUCLEOTIDE SEQUENCE</scope>
    <source>
        <strain evidence="10">PCC 7425</strain>
    </source>
</reference>
<evidence type="ECO:0000256" key="7">
    <source>
        <dbReference type="SAM" id="Phobius"/>
    </source>
</evidence>
<feature type="transmembrane region" description="Helical" evidence="7">
    <location>
        <begin position="20"/>
        <end position="46"/>
    </location>
</feature>
<dbReference type="EMBL" id="CP001344">
    <property type="protein sequence ID" value="ACL43518.1"/>
    <property type="molecule type" value="Genomic_DNA"/>
</dbReference>
<feature type="transmembrane region" description="Helical" evidence="7">
    <location>
        <begin position="158"/>
        <end position="179"/>
    </location>
</feature>
<dbReference type="HOGENOM" id="CLU_000604_84_3_3"/>
<dbReference type="Gene3D" id="1.20.1560.10">
    <property type="entry name" value="ABC transporter type 1, transmembrane domain"/>
    <property type="match status" value="1"/>
</dbReference>
<comment type="subcellular location">
    <subcellularLocation>
        <location evidence="1">Cell membrane</location>
        <topology evidence="1">Multi-pass membrane protein</topology>
    </subcellularLocation>
</comment>
<dbReference type="PROSITE" id="PS50929">
    <property type="entry name" value="ABC_TM1F"/>
    <property type="match status" value="1"/>
</dbReference>
<evidence type="ECO:0000256" key="1">
    <source>
        <dbReference type="ARBA" id="ARBA00004651"/>
    </source>
</evidence>
<organism evidence="10">
    <name type="scientific">Cyanothece sp. (strain PCC 7425 / ATCC 29141)</name>
    <dbReference type="NCBI Taxonomy" id="395961"/>
    <lineage>
        <taxon>Bacteria</taxon>
        <taxon>Bacillati</taxon>
        <taxon>Cyanobacteriota</taxon>
        <taxon>Cyanophyceae</taxon>
        <taxon>Gomontiellales</taxon>
        <taxon>Cyanothecaceae</taxon>
        <taxon>Cyanothece</taxon>
    </lineage>
</organism>
<evidence type="ECO:0000259" key="9">
    <source>
        <dbReference type="PROSITE" id="PS50929"/>
    </source>
</evidence>
<dbReference type="Gene3D" id="3.40.50.300">
    <property type="entry name" value="P-loop containing nucleotide triphosphate hydrolases"/>
    <property type="match status" value="1"/>
</dbReference>
<keyword evidence="4" id="KW-0067">ATP-binding</keyword>
<dbReference type="PROSITE" id="PS50893">
    <property type="entry name" value="ABC_TRANSPORTER_2"/>
    <property type="match status" value="1"/>
</dbReference>
<keyword evidence="2 7" id="KW-0812">Transmembrane</keyword>
<dbReference type="PANTHER" id="PTHR24221">
    <property type="entry name" value="ATP-BINDING CASSETTE SUB-FAMILY B"/>
    <property type="match status" value="1"/>
</dbReference>
<evidence type="ECO:0000256" key="5">
    <source>
        <dbReference type="ARBA" id="ARBA00022989"/>
    </source>
</evidence>
<dbReference type="Pfam" id="PF00005">
    <property type="entry name" value="ABC_tran"/>
    <property type="match status" value="1"/>
</dbReference>
<dbReference type="InterPro" id="IPR027417">
    <property type="entry name" value="P-loop_NTPase"/>
</dbReference>
<protein>
    <submittedName>
        <fullName evidence="10">ABC transporter related</fullName>
    </submittedName>
</protein>
<dbReference type="InterPro" id="IPR039421">
    <property type="entry name" value="Type_1_exporter"/>
</dbReference>
<dbReference type="GO" id="GO:0016887">
    <property type="term" value="F:ATP hydrolysis activity"/>
    <property type="evidence" value="ECO:0007669"/>
    <property type="project" value="InterPro"/>
</dbReference>
<dbReference type="eggNOG" id="COG1132">
    <property type="taxonomic scope" value="Bacteria"/>
</dbReference>
<dbReference type="GO" id="GO:0005524">
    <property type="term" value="F:ATP binding"/>
    <property type="evidence" value="ECO:0007669"/>
    <property type="project" value="UniProtKB-KW"/>
</dbReference>
<dbReference type="InterPro" id="IPR003593">
    <property type="entry name" value="AAA+_ATPase"/>
</dbReference>
<evidence type="ECO:0000259" key="8">
    <source>
        <dbReference type="PROSITE" id="PS50893"/>
    </source>
</evidence>
<sequence>MKMKRQHNDIALLFSLFRWYPWSIPSMIALGCLASLCEGLGMSLFIPLLQSLQPNPGQVQIGGVLNTLLLPLTHWPGSYQLPLICLVIGLSILLKNIIVYLNTALFAQINSQINHRLRSQIFQQFLNVGYSFLAKTESGQLLHLLLGETWQTGQALSLLVNLIGLLCTITIFTLLLVLISWRLTLWVAIALIGLSFITQTLIRHCKQLGQRAAQVNGVLATRIWESCLGMKVIRAFGQEHYEQARFDRTSRQVQQAFLQMDLLSGAVGPFSEVVSTLILLLFLAVTLMQDRAALPLLLTFSLVLYRLQPQVKQFESGRANLNSLLSSVETVMAFLETRDKPYLRSGPVPYSYLQHGIRFSQVSFAYEAGQPALRQVSFLIPAGQTTALVGPSGAGKSTILELIFRFYEVTSGTIYIDDRPLPQLDLSSWRSHLAIVSQDIHIFSASVRENIAYGRLNASEAEIIAAAQQANAHEFICQLPQGYDTPVGDRGTRLSGGQRQRLALARAILSNPQILILDEATNALDSISENLIQEALQLLSQNRTVIVIAHRLATIAHADHIVVLENGQMVEQGAMQQLLQQPGLFYRMYKLQNPHALMHQ</sequence>
<name>B8HLN0_CYAP4</name>
<dbReference type="SUPFAM" id="SSF52540">
    <property type="entry name" value="P-loop containing nucleoside triphosphate hydrolases"/>
    <property type="match status" value="1"/>
</dbReference>
<dbReference type="SUPFAM" id="SSF90123">
    <property type="entry name" value="ABC transporter transmembrane region"/>
    <property type="match status" value="1"/>
</dbReference>
<keyword evidence="5 7" id="KW-1133">Transmembrane helix</keyword>